<gene>
    <name evidence="2" type="ORF">AABB29_12845</name>
</gene>
<evidence type="ECO:0000259" key="1">
    <source>
        <dbReference type="Pfam" id="PF13439"/>
    </source>
</evidence>
<keyword evidence="2" id="KW-0808">Transferase</keyword>
<dbReference type="PANTHER" id="PTHR45947:SF3">
    <property type="entry name" value="SULFOQUINOVOSYL TRANSFERASE SQD2"/>
    <property type="match status" value="1"/>
</dbReference>
<dbReference type="InterPro" id="IPR050194">
    <property type="entry name" value="Glycosyltransferase_grp1"/>
</dbReference>
<protein>
    <submittedName>
        <fullName evidence="2">Glycosyltransferase</fullName>
        <ecNumber evidence="2">2.4.-.-</ecNumber>
    </submittedName>
</protein>
<dbReference type="EC" id="2.4.-.-" evidence="2"/>
<proteinExistence type="predicted"/>
<dbReference type="Proteomes" id="UP001440612">
    <property type="component" value="Chromosome"/>
</dbReference>
<dbReference type="Gene3D" id="3.40.50.2000">
    <property type="entry name" value="Glycogen Phosphorylase B"/>
    <property type="match status" value="2"/>
</dbReference>
<dbReference type="RefSeq" id="WP_341365907.1">
    <property type="nucleotide sequence ID" value="NZ_CP150951.2"/>
</dbReference>
<dbReference type="GO" id="GO:0016757">
    <property type="term" value="F:glycosyltransferase activity"/>
    <property type="evidence" value="ECO:0007669"/>
    <property type="project" value="UniProtKB-KW"/>
</dbReference>
<evidence type="ECO:0000313" key="2">
    <source>
        <dbReference type="EMBL" id="WZC47787.1"/>
    </source>
</evidence>
<dbReference type="Pfam" id="PF13439">
    <property type="entry name" value="Glyco_transf_4"/>
    <property type="match status" value="1"/>
</dbReference>
<sequence length="327" mass="36191">MIGQPKPKVAHLIDDTTAGGVMRVLDHLTTSSDLAEDADHRILKVKRGRIMLRRIKANMIVSHLSISWRTLPALLALRLAHPFAKIVHVEHSYTGGFVEHNVQSTGRFYLLLRLGFWLFDKVIAVSKGQADWLQKMQLVKPAKLTVIRSYVDLSPFEKIARPKGPIRHFGAIGRLDRQKGFDVIIQAFRTVENPELRLSIYGEGPEETALRQLAGDDPRIVFEGFASHPVAPYAEVDAVVMPSRWEAYGLVAIETLASGRKLVCSGIDGLIDHAGLGADYVEQNKVCDWATKIQDTVESRSCPVIGDPKAGLASESQAGWKNSIKCL</sequence>
<dbReference type="SUPFAM" id="SSF53756">
    <property type="entry name" value="UDP-Glycosyltransferase/glycogen phosphorylase"/>
    <property type="match status" value="1"/>
</dbReference>
<evidence type="ECO:0000313" key="3">
    <source>
        <dbReference type="Proteomes" id="UP001440612"/>
    </source>
</evidence>
<dbReference type="Pfam" id="PF13692">
    <property type="entry name" value="Glyco_trans_1_4"/>
    <property type="match status" value="1"/>
</dbReference>
<dbReference type="EMBL" id="CP150951">
    <property type="protein sequence ID" value="WZC47787.1"/>
    <property type="molecule type" value="Genomic_DNA"/>
</dbReference>
<dbReference type="InterPro" id="IPR028098">
    <property type="entry name" value="Glyco_trans_4-like_N"/>
</dbReference>
<feature type="domain" description="Glycosyltransferase subfamily 4-like N-terminal" evidence="1">
    <location>
        <begin position="47"/>
        <end position="154"/>
    </location>
</feature>
<reference evidence="3" key="1">
    <citation type="submission" date="2024-04" db="EMBL/GenBank/DDBJ databases">
        <title>Phylogenomic analyses of a clade within the roseobacter group suggest taxonomic reassignments of species of the genera Aestuariivita, Citreicella, Loktanella, Nautella, Pelagibaca, Ruegeria, Thalassobius, Thiobacimonas and Tropicibacter, and the proposal o.</title>
        <authorList>
            <person name="Jeon C.O."/>
        </authorList>
    </citation>
    <scope>NUCLEOTIDE SEQUENCE [LARGE SCALE GENOMIC DNA]</scope>
    <source>
        <strain evidence="3">BS5-3</strain>
    </source>
</reference>
<name>A0ABZ2V3B0_9RHOB</name>
<accession>A0ABZ2V3B0</accession>
<keyword evidence="2" id="KW-0328">Glycosyltransferase</keyword>
<organism evidence="2 3">
    <name type="scientific">Yoonia phaeophyticola</name>
    <dbReference type="NCBI Taxonomy" id="3137369"/>
    <lineage>
        <taxon>Bacteria</taxon>
        <taxon>Pseudomonadati</taxon>
        <taxon>Pseudomonadota</taxon>
        <taxon>Alphaproteobacteria</taxon>
        <taxon>Rhodobacterales</taxon>
        <taxon>Paracoccaceae</taxon>
        <taxon>Yoonia</taxon>
    </lineage>
</organism>
<keyword evidence="3" id="KW-1185">Reference proteome</keyword>
<dbReference type="PANTHER" id="PTHR45947">
    <property type="entry name" value="SULFOQUINOVOSYL TRANSFERASE SQD2"/>
    <property type="match status" value="1"/>
</dbReference>